<feature type="transmembrane region" description="Helical" evidence="1">
    <location>
        <begin position="20"/>
        <end position="43"/>
    </location>
</feature>
<dbReference type="RefSeq" id="WP_204072951.1">
    <property type="nucleotide sequence ID" value="NZ_BAABHI010000037.1"/>
</dbReference>
<name>A0A8J3XDG5_9ACTN</name>
<accession>A0A8J3XDG5</accession>
<evidence type="ECO:0000313" key="3">
    <source>
        <dbReference type="Proteomes" id="UP000622547"/>
    </source>
</evidence>
<gene>
    <name evidence="2" type="ORF">Pph01_22700</name>
</gene>
<comment type="caution">
    <text evidence="2">The sequence shown here is derived from an EMBL/GenBank/DDBJ whole genome shotgun (WGS) entry which is preliminary data.</text>
</comment>
<sequence length="238" mass="25948">METSPPGEEYLLITGKDRPFPSVVILSLTVAVLASGCLALWWVSRHLHGFALGLAYSVGGLLLLLVLWVVVGHVELLMNWAYWRRRGVPAMRLTPAGLDYSSAFTGTFPLNVPWGLVEGCGYRPDGDGHLFWCVDLHPAAVMEAVPASIYVRPVSPDRAREVAEKLARAAAADGEHVDVDMLSHELAFGTPVAINLHRVHGVSLAEVDEKLREWTRGRCSFRGTPDDQASSDPSAEGR</sequence>
<dbReference type="AlphaFoldDB" id="A0A8J3XDG5"/>
<keyword evidence="1" id="KW-1133">Transmembrane helix</keyword>
<proteinExistence type="predicted"/>
<keyword evidence="1" id="KW-0812">Transmembrane</keyword>
<keyword evidence="3" id="KW-1185">Reference proteome</keyword>
<dbReference type="EMBL" id="BOOP01000008">
    <property type="protein sequence ID" value="GII37267.1"/>
    <property type="molecule type" value="Genomic_DNA"/>
</dbReference>
<keyword evidence="1" id="KW-0472">Membrane</keyword>
<protein>
    <submittedName>
        <fullName evidence="2">Uncharacterized protein</fullName>
    </submittedName>
</protein>
<feature type="transmembrane region" description="Helical" evidence="1">
    <location>
        <begin position="50"/>
        <end position="71"/>
    </location>
</feature>
<evidence type="ECO:0000313" key="2">
    <source>
        <dbReference type="EMBL" id="GII37267.1"/>
    </source>
</evidence>
<evidence type="ECO:0000256" key="1">
    <source>
        <dbReference type="SAM" id="Phobius"/>
    </source>
</evidence>
<organism evidence="2 3">
    <name type="scientific">Planotetraspora phitsanulokensis</name>
    <dbReference type="NCBI Taxonomy" id="575192"/>
    <lineage>
        <taxon>Bacteria</taxon>
        <taxon>Bacillati</taxon>
        <taxon>Actinomycetota</taxon>
        <taxon>Actinomycetes</taxon>
        <taxon>Streptosporangiales</taxon>
        <taxon>Streptosporangiaceae</taxon>
        <taxon>Planotetraspora</taxon>
    </lineage>
</organism>
<reference evidence="2 3" key="1">
    <citation type="submission" date="2021-01" db="EMBL/GenBank/DDBJ databases">
        <title>Whole genome shotgun sequence of Planotetraspora phitsanulokensis NBRC 104273.</title>
        <authorList>
            <person name="Komaki H."/>
            <person name="Tamura T."/>
        </authorList>
    </citation>
    <scope>NUCLEOTIDE SEQUENCE [LARGE SCALE GENOMIC DNA]</scope>
    <source>
        <strain evidence="2 3">NBRC 104273</strain>
    </source>
</reference>
<dbReference type="Proteomes" id="UP000622547">
    <property type="component" value="Unassembled WGS sequence"/>
</dbReference>